<proteinExistence type="inferred from homology"/>
<sequence length="303" mass="33187">MDKPDFLQNTALRYFLEVVRRGSITHAAKHLHVTVSAVSRQILTLEETLGTSLFDRLPRGMRPSLAGNLLASYARRVFLDAEEVISAIDAARGIHCGHIRIACTSGFAIDLLPATIAEFRSANPGITFALQVEKPADIGQRLLTGEVDIGLTYSRAAQKGIHINHTQAGSVIVVMQPDHELANRKSLTLKQIHGQQIALPGPDNTVRQLFDIASSSRQLVFEPVLECNEFETLLNFVQYGGGLTIAGTTSVIHRQLRHPLHYVPLNEPAANARSIQIQTLTGRVLSAPMLAFIQALKSRLKKA</sequence>
<dbReference type="InterPro" id="IPR036390">
    <property type="entry name" value="WH_DNA-bd_sf"/>
</dbReference>
<comment type="similarity">
    <text evidence="1">Belongs to the LysR transcriptional regulatory family.</text>
</comment>
<evidence type="ECO:0000256" key="3">
    <source>
        <dbReference type="ARBA" id="ARBA00023125"/>
    </source>
</evidence>
<organism evidence="6 7">
    <name type="scientific">Pollutimonas harenae</name>
    <dbReference type="NCBI Taxonomy" id="657015"/>
    <lineage>
        <taxon>Bacteria</taxon>
        <taxon>Pseudomonadati</taxon>
        <taxon>Pseudomonadota</taxon>
        <taxon>Betaproteobacteria</taxon>
        <taxon>Burkholderiales</taxon>
        <taxon>Alcaligenaceae</taxon>
        <taxon>Pollutimonas</taxon>
    </lineage>
</organism>
<reference evidence="6 7" key="1">
    <citation type="submission" date="2020-07" db="EMBL/GenBank/DDBJ databases">
        <title>Taxonomic revisions and descriptions of new bacterial species based on genomic comparisons in the high-G+C-content subgroup of the family Alcaligenaceae.</title>
        <authorList>
            <person name="Szabo A."/>
            <person name="Felfoldi T."/>
        </authorList>
    </citation>
    <scope>NUCLEOTIDE SEQUENCE [LARGE SCALE GENOMIC DNA]</scope>
    <source>
        <strain evidence="6 7">DSM 25667</strain>
    </source>
</reference>
<dbReference type="EMBL" id="JACCEV010000004">
    <property type="protein sequence ID" value="NYT86773.1"/>
    <property type="molecule type" value="Genomic_DNA"/>
</dbReference>
<evidence type="ECO:0000256" key="2">
    <source>
        <dbReference type="ARBA" id="ARBA00023015"/>
    </source>
</evidence>
<protein>
    <submittedName>
        <fullName evidence="6">LysR family transcriptional regulator</fullName>
    </submittedName>
</protein>
<dbReference type="FunFam" id="1.10.10.10:FF:000001">
    <property type="entry name" value="LysR family transcriptional regulator"/>
    <property type="match status" value="1"/>
</dbReference>
<dbReference type="Gene3D" id="3.40.190.290">
    <property type="match status" value="1"/>
</dbReference>
<dbReference type="Gene3D" id="1.10.10.10">
    <property type="entry name" value="Winged helix-like DNA-binding domain superfamily/Winged helix DNA-binding domain"/>
    <property type="match status" value="1"/>
</dbReference>
<dbReference type="InterPro" id="IPR005119">
    <property type="entry name" value="LysR_subst-bd"/>
</dbReference>
<keyword evidence="4" id="KW-0804">Transcription</keyword>
<evidence type="ECO:0000256" key="1">
    <source>
        <dbReference type="ARBA" id="ARBA00009437"/>
    </source>
</evidence>
<dbReference type="GO" id="GO:0005829">
    <property type="term" value="C:cytosol"/>
    <property type="evidence" value="ECO:0007669"/>
    <property type="project" value="TreeGrafter"/>
</dbReference>
<evidence type="ECO:0000313" key="7">
    <source>
        <dbReference type="Proteomes" id="UP000554144"/>
    </source>
</evidence>
<dbReference type="OrthoDB" id="8839922at2"/>
<evidence type="ECO:0000259" key="5">
    <source>
        <dbReference type="PROSITE" id="PS50931"/>
    </source>
</evidence>
<dbReference type="RefSeq" id="WP_130039911.1">
    <property type="nucleotide sequence ID" value="NZ_JACCEV010000004.1"/>
</dbReference>
<dbReference type="Proteomes" id="UP000554144">
    <property type="component" value="Unassembled WGS sequence"/>
</dbReference>
<keyword evidence="2" id="KW-0805">Transcription regulation</keyword>
<dbReference type="Pfam" id="PF00126">
    <property type="entry name" value="HTH_1"/>
    <property type="match status" value="1"/>
</dbReference>
<dbReference type="InterPro" id="IPR000847">
    <property type="entry name" value="LysR_HTH_N"/>
</dbReference>
<dbReference type="SUPFAM" id="SSF46785">
    <property type="entry name" value="Winged helix' DNA-binding domain"/>
    <property type="match status" value="1"/>
</dbReference>
<gene>
    <name evidence="6" type="ORF">H0A62_14270</name>
</gene>
<dbReference type="PROSITE" id="PS50931">
    <property type="entry name" value="HTH_LYSR"/>
    <property type="match status" value="1"/>
</dbReference>
<dbReference type="PANTHER" id="PTHR30419:SF8">
    <property type="entry name" value="NITROGEN ASSIMILATION TRANSCRIPTIONAL ACTIVATOR-RELATED"/>
    <property type="match status" value="1"/>
</dbReference>
<dbReference type="PRINTS" id="PR00039">
    <property type="entry name" value="HTHLYSR"/>
</dbReference>
<dbReference type="GO" id="GO:0003700">
    <property type="term" value="F:DNA-binding transcription factor activity"/>
    <property type="evidence" value="ECO:0007669"/>
    <property type="project" value="InterPro"/>
</dbReference>
<evidence type="ECO:0000313" key="6">
    <source>
        <dbReference type="EMBL" id="NYT86773.1"/>
    </source>
</evidence>
<feature type="domain" description="HTH lysR-type" evidence="5">
    <location>
        <begin position="7"/>
        <end position="64"/>
    </location>
</feature>
<dbReference type="Pfam" id="PF03466">
    <property type="entry name" value="LysR_substrate"/>
    <property type="match status" value="1"/>
</dbReference>
<keyword evidence="3" id="KW-0238">DNA-binding</keyword>
<dbReference type="PANTHER" id="PTHR30419">
    <property type="entry name" value="HTH-TYPE TRANSCRIPTIONAL REGULATOR YBHD"/>
    <property type="match status" value="1"/>
</dbReference>
<dbReference type="AlphaFoldDB" id="A0A853H8H2"/>
<dbReference type="InterPro" id="IPR050950">
    <property type="entry name" value="HTH-type_LysR_regulators"/>
</dbReference>
<name>A0A853H8H2_9BURK</name>
<accession>A0A853H8H2</accession>
<dbReference type="SUPFAM" id="SSF53850">
    <property type="entry name" value="Periplasmic binding protein-like II"/>
    <property type="match status" value="1"/>
</dbReference>
<dbReference type="GO" id="GO:0003677">
    <property type="term" value="F:DNA binding"/>
    <property type="evidence" value="ECO:0007669"/>
    <property type="project" value="UniProtKB-KW"/>
</dbReference>
<keyword evidence="7" id="KW-1185">Reference proteome</keyword>
<evidence type="ECO:0000256" key="4">
    <source>
        <dbReference type="ARBA" id="ARBA00023163"/>
    </source>
</evidence>
<dbReference type="InterPro" id="IPR036388">
    <property type="entry name" value="WH-like_DNA-bd_sf"/>
</dbReference>
<comment type="caution">
    <text evidence="6">The sequence shown here is derived from an EMBL/GenBank/DDBJ whole genome shotgun (WGS) entry which is preliminary data.</text>
</comment>